<dbReference type="GO" id="GO:0010181">
    <property type="term" value="F:FMN binding"/>
    <property type="evidence" value="ECO:0007669"/>
    <property type="project" value="InterPro"/>
</dbReference>
<dbReference type="PANTHER" id="PTHR30466:SF1">
    <property type="entry name" value="FMN REDUCTASE (NADH) RUTF"/>
    <property type="match status" value="1"/>
</dbReference>
<keyword evidence="4" id="KW-1185">Reference proteome</keyword>
<dbReference type="Gene3D" id="2.30.110.10">
    <property type="entry name" value="Electron Transport, Fmn-binding Protein, Chain A"/>
    <property type="match status" value="1"/>
</dbReference>
<dbReference type="InterPro" id="IPR050268">
    <property type="entry name" value="NADH-dep_flavin_reductase"/>
</dbReference>
<dbReference type="SMART" id="SM00903">
    <property type="entry name" value="Flavin_Reduct"/>
    <property type="match status" value="1"/>
</dbReference>
<proteinExistence type="predicted"/>
<dbReference type="Proteomes" id="UP000657592">
    <property type="component" value="Unassembled WGS sequence"/>
</dbReference>
<gene>
    <name evidence="3" type="ORF">GCM10010921_14800</name>
</gene>
<dbReference type="RefSeq" id="WP_188755617.1">
    <property type="nucleotide sequence ID" value="NZ_BMJY01000004.1"/>
</dbReference>
<protein>
    <submittedName>
        <fullName evidence="3">Flavin reductase</fullName>
    </submittedName>
</protein>
<feature type="domain" description="Flavin reductase like" evidence="2">
    <location>
        <begin position="11"/>
        <end position="157"/>
    </location>
</feature>
<evidence type="ECO:0000256" key="1">
    <source>
        <dbReference type="ARBA" id="ARBA00023002"/>
    </source>
</evidence>
<dbReference type="PANTHER" id="PTHR30466">
    <property type="entry name" value="FLAVIN REDUCTASE"/>
    <property type="match status" value="1"/>
</dbReference>
<dbReference type="EMBL" id="BMJY01000004">
    <property type="protein sequence ID" value="GGH41923.1"/>
    <property type="molecule type" value="Genomic_DNA"/>
</dbReference>
<dbReference type="InterPro" id="IPR002563">
    <property type="entry name" value="Flavin_Rdtase-like_dom"/>
</dbReference>
<evidence type="ECO:0000259" key="2">
    <source>
        <dbReference type="SMART" id="SM00903"/>
    </source>
</evidence>
<dbReference type="InterPro" id="IPR012349">
    <property type="entry name" value="Split_barrel_FMN-bd"/>
</dbReference>
<dbReference type="AlphaFoldDB" id="A0A917MM27"/>
<reference evidence="3" key="1">
    <citation type="journal article" date="2014" name="Int. J. Syst. Evol. Microbiol.">
        <title>Complete genome sequence of Corynebacterium casei LMG S-19264T (=DSM 44701T), isolated from a smear-ripened cheese.</title>
        <authorList>
            <consortium name="US DOE Joint Genome Institute (JGI-PGF)"/>
            <person name="Walter F."/>
            <person name="Albersmeier A."/>
            <person name="Kalinowski J."/>
            <person name="Ruckert C."/>
        </authorList>
    </citation>
    <scope>NUCLEOTIDE SEQUENCE</scope>
    <source>
        <strain evidence="3">CGMCC 1.15794</strain>
    </source>
</reference>
<accession>A0A917MM27</accession>
<reference evidence="3" key="2">
    <citation type="submission" date="2020-09" db="EMBL/GenBank/DDBJ databases">
        <authorList>
            <person name="Sun Q."/>
            <person name="Zhou Y."/>
        </authorList>
    </citation>
    <scope>NUCLEOTIDE SEQUENCE</scope>
    <source>
        <strain evidence="3">CGMCC 1.15794</strain>
    </source>
</reference>
<keyword evidence="1" id="KW-0560">Oxidoreductase</keyword>
<dbReference type="GO" id="GO:0042602">
    <property type="term" value="F:riboflavin reductase (NADPH) activity"/>
    <property type="evidence" value="ECO:0007669"/>
    <property type="project" value="TreeGrafter"/>
</dbReference>
<dbReference type="SUPFAM" id="SSF50475">
    <property type="entry name" value="FMN-binding split barrel"/>
    <property type="match status" value="1"/>
</dbReference>
<evidence type="ECO:0000313" key="4">
    <source>
        <dbReference type="Proteomes" id="UP000657592"/>
    </source>
</evidence>
<evidence type="ECO:0000313" key="3">
    <source>
        <dbReference type="EMBL" id="GGH41923.1"/>
    </source>
</evidence>
<name>A0A917MM27_9MICO</name>
<comment type="caution">
    <text evidence="3">The sequence shown here is derived from an EMBL/GenBank/DDBJ whole genome shotgun (WGS) entry which is preliminary data.</text>
</comment>
<organism evidence="3 4">
    <name type="scientific">Microbacterium album</name>
    <dbReference type="NCBI Taxonomy" id="2053191"/>
    <lineage>
        <taxon>Bacteria</taxon>
        <taxon>Bacillati</taxon>
        <taxon>Actinomycetota</taxon>
        <taxon>Actinomycetes</taxon>
        <taxon>Micrococcales</taxon>
        <taxon>Microbacteriaceae</taxon>
        <taxon>Microbacterium</taxon>
    </lineage>
</organism>
<sequence>MIGSEDFKAAFRLHPAGVALITADPGGAPVAFTASSVSAVSADPPLAMFSVSVLSSSAEVLRRTDTVVIHLLSAKNLDLAQLGAARGVDRFADTTRWHRLPTGEPVFDAADTWLRLRILHRVDAGGSAVFVGTAIESQVAQDADSDGLVYRNRTWHRLGAASAIRVPELADAAGRR</sequence>
<dbReference type="Pfam" id="PF01613">
    <property type="entry name" value="Flavin_Reduct"/>
    <property type="match status" value="1"/>
</dbReference>